<reference evidence="1 2" key="1">
    <citation type="journal article" date="2024" name="Commun. Biol.">
        <title>Comparative genomic analysis of thermophilic fungi reveals convergent evolutionary adaptations and gene losses.</title>
        <authorList>
            <person name="Steindorff A.S."/>
            <person name="Aguilar-Pontes M.V."/>
            <person name="Robinson A.J."/>
            <person name="Andreopoulos B."/>
            <person name="LaButti K."/>
            <person name="Kuo A."/>
            <person name="Mondo S."/>
            <person name="Riley R."/>
            <person name="Otillar R."/>
            <person name="Haridas S."/>
            <person name="Lipzen A."/>
            <person name="Grimwood J."/>
            <person name="Schmutz J."/>
            <person name="Clum A."/>
            <person name="Reid I.D."/>
            <person name="Moisan M.C."/>
            <person name="Butler G."/>
            <person name="Nguyen T.T.M."/>
            <person name="Dewar K."/>
            <person name="Conant G."/>
            <person name="Drula E."/>
            <person name="Henrissat B."/>
            <person name="Hansel C."/>
            <person name="Singer S."/>
            <person name="Hutchinson M.I."/>
            <person name="de Vries R.P."/>
            <person name="Natvig D.O."/>
            <person name="Powell A.J."/>
            <person name="Tsang A."/>
            <person name="Grigoriev I.V."/>
        </authorList>
    </citation>
    <scope>NUCLEOTIDE SEQUENCE [LARGE SCALE GENOMIC DNA]</scope>
    <source>
        <strain evidence="1 2">CBS 494.80</strain>
    </source>
</reference>
<accession>A0ABR4CQ79</accession>
<proteinExistence type="predicted"/>
<sequence length="329" mass="38305">MDILINLDDNASISSSNGNSIVEPPIELLPVKEHLPLPESFGEISTLMDDVFDALGPEERRYHDSRLTANLRFNLLDNATSAIHRNRHTSRARLLLFDKLPAETRARIWRIAAKTLQIIELESYHLKHPAGKFLRIEVLAVSRDLLVRTMDPYECIMRHLFPKLRMLIVLVDDALDIDDVWNINHADEFPYRRYERTLRFGFLQDSVGLFKEVVTNIEYKNALLADFKENFDEEKKNLHEYASNYMLEDDENGEKILKDLDEQEDVKIWKVVAWQYTSILRRRHRVTADPKQHATRECIHFSIDFGGRGVVQYQYCVLSGKGAKLLLAR</sequence>
<name>A0ABR4CQ79_9HELO</name>
<dbReference type="EMBL" id="JAZHXI010000004">
    <property type="protein sequence ID" value="KAL2071995.1"/>
    <property type="molecule type" value="Genomic_DNA"/>
</dbReference>
<dbReference type="Proteomes" id="UP001595075">
    <property type="component" value="Unassembled WGS sequence"/>
</dbReference>
<keyword evidence="2" id="KW-1185">Reference proteome</keyword>
<organism evidence="1 2">
    <name type="scientific">Oculimacula yallundae</name>
    <dbReference type="NCBI Taxonomy" id="86028"/>
    <lineage>
        <taxon>Eukaryota</taxon>
        <taxon>Fungi</taxon>
        <taxon>Dikarya</taxon>
        <taxon>Ascomycota</taxon>
        <taxon>Pezizomycotina</taxon>
        <taxon>Leotiomycetes</taxon>
        <taxon>Helotiales</taxon>
        <taxon>Ploettnerulaceae</taxon>
        <taxon>Oculimacula</taxon>
    </lineage>
</organism>
<gene>
    <name evidence="1" type="ORF">VTL71DRAFT_11338</name>
</gene>
<evidence type="ECO:0000313" key="1">
    <source>
        <dbReference type="EMBL" id="KAL2071995.1"/>
    </source>
</evidence>
<comment type="caution">
    <text evidence="1">The sequence shown here is derived from an EMBL/GenBank/DDBJ whole genome shotgun (WGS) entry which is preliminary data.</text>
</comment>
<evidence type="ECO:0000313" key="2">
    <source>
        <dbReference type="Proteomes" id="UP001595075"/>
    </source>
</evidence>
<protein>
    <submittedName>
        <fullName evidence="1">Uncharacterized protein</fullName>
    </submittedName>
</protein>